<organism evidence="1 2">
    <name type="scientific">Streptomyces beihaiensis</name>
    <dbReference type="NCBI Taxonomy" id="2984495"/>
    <lineage>
        <taxon>Bacteria</taxon>
        <taxon>Bacillati</taxon>
        <taxon>Actinomycetota</taxon>
        <taxon>Actinomycetes</taxon>
        <taxon>Kitasatosporales</taxon>
        <taxon>Streptomycetaceae</taxon>
        <taxon>Streptomyces</taxon>
    </lineage>
</organism>
<dbReference type="EMBL" id="JAPHNL010000101">
    <property type="protein sequence ID" value="MCX3060394.1"/>
    <property type="molecule type" value="Genomic_DNA"/>
</dbReference>
<gene>
    <name evidence="1" type="ORF">OFY01_11620</name>
</gene>
<name>A0ABT3TTN9_9ACTN</name>
<proteinExistence type="predicted"/>
<protein>
    <recommendedName>
        <fullName evidence="3">M15 family peptidase</fullName>
    </recommendedName>
</protein>
<sequence>MTSTTTLTGLSRRRFIGATSGAAAAVTLVDLAAAPGAFAGTRAHGHGGKGGKSRNGWPVLSEAPSHVIEGSAQQVRLADGDAAVLLLHVARRFHYEIDSLRSGDVEGWTAHAHVTQPYESNYLSGSAMAIRPLCYPAGAKGNFYPNELVVIRDILSELDGAVAWGGDFTVPKESHFELALRPGHPRLKGVARKIQGWQTGPGNHGAGATDAFDPHRRKAARAFERRMAS</sequence>
<evidence type="ECO:0000313" key="1">
    <source>
        <dbReference type="EMBL" id="MCX3060394.1"/>
    </source>
</evidence>
<evidence type="ECO:0008006" key="3">
    <source>
        <dbReference type="Google" id="ProtNLM"/>
    </source>
</evidence>
<evidence type="ECO:0000313" key="2">
    <source>
        <dbReference type="Proteomes" id="UP001163064"/>
    </source>
</evidence>
<comment type="caution">
    <text evidence="1">The sequence shown here is derived from an EMBL/GenBank/DDBJ whole genome shotgun (WGS) entry which is preliminary data.</text>
</comment>
<accession>A0ABT3TTN9</accession>
<dbReference type="RefSeq" id="WP_266598941.1">
    <property type="nucleotide sequence ID" value="NZ_JAPHNL010000101.1"/>
</dbReference>
<dbReference type="InterPro" id="IPR006311">
    <property type="entry name" value="TAT_signal"/>
</dbReference>
<keyword evidence="2" id="KW-1185">Reference proteome</keyword>
<reference evidence="1" key="1">
    <citation type="submission" date="2022-10" db="EMBL/GenBank/DDBJ databases">
        <title>Streptomyces beihaiensis sp. nov., a chitin degrading actinobacterium, isolated from shrimp pond soil.</title>
        <authorList>
            <person name="Xie J."/>
            <person name="Shen N."/>
        </authorList>
    </citation>
    <scope>NUCLEOTIDE SEQUENCE</scope>
    <source>
        <strain evidence="1">GXMU-J5</strain>
    </source>
</reference>
<dbReference type="Proteomes" id="UP001163064">
    <property type="component" value="Unassembled WGS sequence"/>
</dbReference>
<dbReference type="PROSITE" id="PS51318">
    <property type="entry name" value="TAT"/>
    <property type="match status" value="1"/>
</dbReference>